<dbReference type="EC" id="2.4.99.12" evidence="2 8"/>
<name>A0A7G7GCM6_9BACT</name>
<dbReference type="Gene3D" id="3.40.50.11720">
    <property type="entry name" value="3-Deoxy-D-manno-octulosonic-acid transferase, N-terminal domain"/>
    <property type="match status" value="1"/>
</dbReference>
<dbReference type="Gene3D" id="3.40.50.2000">
    <property type="entry name" value="Glycogen Phosphorylase B"/>
    <property type="match status" value="1"/>
</dbReference>
<evidence type="ECO:0000256" key="1">
    <source>
        <dbReference type="ARBA" id="ARBA00004713"/>
    </source>
</evidence>
<dbReference type="GO" id="GO:0009245">
    <property type="term" value="P:lipid A biosynthetic process"/>
    <property type="evidence" value="ECO:0007669"/>
    <property type="project" value="TreeGrafter"/>
</dbReference>
<dbReference type="KEGG" id="aswu:HUW51_20090"/>
<evidence type="ECO:0000256" key="4">
    <source>
        <dbReference type="ARBA" id="ARBA00022679"/>
    </source>
</evidence>
<evidence type="ECO:0000313" key="11">
    <source>
        <dbReference type="Proteomes" id="UP000515237"/>
    </source>
</evidence>
<dbReference type="Proteomes" id="UP000515237">
    <property type="component" value="Chromosome"/>
</dbReference>
<dbReference type="InterPro" id="IPR007507">
    <property type="entry name" value="Glycos_transf_N"/>
</dbReference>
<organism evidence="10 11">
    <name type="scientific">Adhaeribacter swui</name>
    <dbReference type="NCBI Taxonomy" id="2086471"/>
    <lineage>
        <taxon>Bacteria</taxon>
        <taxon>Pseudomonadati</taxon>
        <taxon>Bacteroidota</taxon>
        <taxon>Cytophagia</taxon>
        <taxon>Cytophagales</taxon>
        <taxon>Hymenobacteraceae</taxon>
        <taxon>Adhaeribacter</taxon>
    </lineage>
</organism>
<dbReference type="PANTHER" id="PTHR42755">
    <property type="entry name" value="3-DEOXY-MANNO-OCTULOSONATE CYTIDYLYLTRANSFERASE"/>
    <property type="match status" value="1"/>
</dbReference>
<proteinExistence type="inferred from homology"/>
<reference evidence="10 11" key="1">
    <citation type="journal article" date="2018" name="Int. J. Syst. Evol. Microbiol.">
        <title>Adhaeribacter swui sp. nov., isolated from wet mud.</title>
        <authorList>
            <person name="Kim D.U."/>
            <person name="Kim K.W."/>
            <person name="Kang M.S."/>
            <person name="Kim J.Y."/>
            <person name="Jang J.H."/>
            <person name="Kim M.K."/>
        </authorList>
    </citation>
    <scope>NUCLEOTIDE SEQUENCE [LARGE SCALE GENOMIC DNA]</scope>
    <source>
        <strain evidence="10 11">KCTC 52873</strain>
    </source>
</reference>
<evidence type="ECO:0000313" key="10">
    <source>
        <dbReference type="EMBL" id="QNF34910.1"/>
    </source>
</evidence>
<evidence type="ECO:0000256" key="5">
    <source>
        <dbReference type="ARBA" id="ARBA00031445"/>
    </source>
</evidence>
<keyword evidence="8" id="KW-0472">Membrane</keyword>
<evidence type="ECO:0000256" key="6">
    <source>
        <dbReference type="ARBA" id="ARBA00049183"/>
    </source>
</evidence>
<evidence type="ECO:0000256" key="2">
    <source>
        <dbReference type="ARBA" id="ARBA00012621"/>
    </source>
</evidence>
<accession>A0A7G7GCM6</accession>
<comment type="function">
    <text evidence="8">Involved in lipopolysaccharide (LPS) biosynthesis. Catalyzes the transfer of 3-deoxy-D-manno-octulosonate (Kdo) residue(s) from CMP-Kdo to lipid IV(A), the tetraacyldisaccharide-1,4'-bisphosphate precursor of lipid A.</text>
</comment>
<comment type="catalytic activity">
    <reaction evidence="6 8">
        <text>lipid IVA (E. coli) + CMP-3-deoxy-beta-D-manno-octulosonate = alpha-Kdo-(2-&gt;6)-lipid IVA (E. coli) + CMP + H(+)</text>
        <dbReference type="Rhea" id="RHEA:28066"/>
        <dbReference type="ChEBI" id="CHEBI:15378"/>
        <dbReference type="ChEBI" id="CHEBI:58603"/>
        <dbReference type="ChEBI" id="CHEBI:60364"/>
        <dbReference type="ChEBI" id="CHEBI:60377"/>
        <dbReference type="ChEBI" id="CHEBI:85987"/>
        <dbReference type="EC" id="2.4.99.12"/>
    </reaction>
</comment>
<evidence type="ECO:0000256" key="7">
    <source>
        <dbReference type="PIRSR" id="PIRSR639901-1"/>
    </source>
</evidence>
<dbReference type="InterPro" id="IPR038107">
    <property type="entry name" value="Glycos_transf_N_sf"/>
</dbReference>
<gene>
    <name evidence="10" type="ORF">HUW51_20090</name>
</gene>
<keyword evidence="4 8" id="KW-0808">Transferase</keyword>
<dbReference type="RefSeq" id="WP_185271403.1">
    <property type="nucleotide sequence ID" value="NZ_CP055156.1"/>
</dbReference>
<feature type="active site" description="Proton acceptor" evidence="7">
    <location>
        <position position="62"/>
    </location>
</feature>
<dbReference type="EMBL" id="CP055156">
    <property type="protein sequence ID" value="QNF34910.1"/>
    <property type="molecule type" value="Genomic_DNA"/>
</dbReference>
<evidence type="ECO:0000256" key="8">
    <source>
        <dbReference type="RuleBase" id="RU365103"/>
    </source>
</evidence>
<protein>
    <recommendedName>
        <fullName evidence="3 8">3-deoxy-D-manno-octulosonic acid transferase</fullName>
        <shortName evidence="8">Kdo transferase</shortName>
        <ecNumber evidence="2 8">2.4.99.12</ecNumber>
    </recommendedName>
    <alternativeName>
        <fullName evidence="5 8">Lipid IV(A) 3-deoxy-D-manno-octulosonic acid transferase</fullName>
    </alternativeName>
</protein>
<keyword evidence="11" id="KW-1185">Reference proteome</keyword>
<dbReference type="GO" id="GO:0005886">
    <property type="term" value="C:plasma membrane"/>
    <property type="evidence" value="ECO:0007669"/>
    <property type="project" value="UniProtKB-SubCell"/>
</dbReference>
<sequence length="417" mass="47106">MAAFLYKLGVQFYGLLLRSSAPFHDKAKQWVDGRKNIFQTISLKMAGNAAPVIWFHCASLGEFEQGRPVMEQIKQEYPHVKIALTFFSPSGYEVRKNYAGADYIFYLPLDTAAHARQFVALVKPVLAVFVKYEFWYYYLRELHTRQIPVISISAIFRENQVFFKPYGSFYRNILKFFTHLFTQDQASAQLLAQQGISQVTVAGDTRFDRVLQTAAAAKNIPIIENFKNKEPMMVIGSSWPADMRVLMPFIQENLTTLKFVIAPHEIHPAQIAEMLSQFPEIATTYSTATPTHVADYRIMIIDNIGLLSSLYRYGSYAYIGGAFGKGLHNTLEAAVFGLPLFFGPAYTKFKEAVDLVALHGAFPVQNTAELQARFNQIQADEQKQKQLSEKNKNYVTQQAGATATIVAACKQWLPQTA</sequence>
<dbReference type="AlphaFoldDB" id="A0A7G7GCM6"/>
<comment type="subcellular location">
    <subcellularLocation>
        <location evidence="8">Cell membrane</location>
    </subcellularLocation>
</comment>
<dbReference type="GO" id="GO:0043842">
    <property type="term" value="F:Kdo transferase activity"/>
    <property type="evidence" value="ECO:0007669"/>
    <property type="project" value="UniProtKB-EC"/>
</dbReference>
<dbReference type="InterPro" id="IPR039901">
    <property type="entry name" value="Kdotransferase"/>
</dbReference>
<comment type="similarity">
    <text evidence="8">Belongs to the glycosyltransferase group 1 family.</text>
</comment>
<keyword evidence="8" id="KW-1003">Cell membrane</keyword>
<feature type="domain" description="3-deoxy-D-manno-octulosonic-acid transferase N-terminal" evidence="9">
    <location>
        <begin position="47"/>
        <end position="208"/>
    </location>
</feature>
<evidence type="ECO:0000256" key="3">
    <source>
        <dbReference type="ARBA" id="ARBA00019077"/>
    </source>
</evidence>
<keyword evidence="8" id="KW-0448">Lipopolysaccharide biosynthesis</keyword>
<dbReference type="GO" id="GO:0009244">
    <property type="term" value="P:lipopolysaccharide core region biosynthetic process"/>
    <property type="evidence" value="ECO:0007669"/>
    <property type="project" value="UniProtKB-UniRule"/>
</dbReference>
<dbReference type="UniPathway" id="UPA00958"/>
<dbReference type="PANTHER" id="PTHR42755:SF1">
    <property type="entry name" value="3-DEOXY-D-MANNO-OCTULOSONIC ACID TRANSFERASE, MITOCHONDRIAL-RELATED"/>
    <property type="match status" value="1"/>
</dbReference>
<evidence type="ECO:0000259" key="9">
    <source>
        <dbReference type="Pfam" id="PF04413"/>
    </source>
</evidence>
<dbReference type="Pfam" id="PF04413">
    <property type="entry name" value="Glycos_transf_N"/>
    <property type="match status" value="1"/>
</dbReference>
<dbReference type="SUPFAM" id="SSF53756">
    <property type="entry name" value="UDP-Glycosyltransferase/glycogen phosphorylase"/>
    <property type="match status" value="1"/>
</dbReference>
<comment type="pathway">
    <text evidence="1 8">Bacterial outer membrane biogenesis; LPS core biosynthesis.</text>
</comment>